<comment type="caution">
    <text evidence="2">The sequence shown here is derived from an EMBL/GenBank/DDBJ whole genome shotgun (WGS) entry which is preliminary data.</text>
</comment>
<feature type="signal peptide" evidence="1">
    <location>
        <begin position="1"/>
        <end position="37"/>
    </location>
</feature>
<evidence type="ECO:0008006" key="4">
    <source>
        <dbReference type="Google" id="ProtNLM"/>
    </source>
</evidence>
<feature type="chain" id="PRO_5045529660" description="DUF4136 domain-containing protein" evidence="1">
    <location>
        <begin position="38"/>
        <end position="209"/>
    </location>
</feature>
<evidence type="ECO:0000256" key="1">
    <source>
        <dbReference type="SAM" id="SignalP"/>
    </source>
</evidence>
<keyword evidence="3" id="KW-1185">Reference proteome</keyword>
<protein>
    <recommendedName>
        <fullName evidence="4">DUF4136 domain-containing protein</fullName>
    </recommendedName>
</protein>
<reference evidence="2 3" key="1">
    <citation type="journal article" date="2013" name="Antonie Van Leeuwenhoek">
        <title>Dongia rigui sp. nov., isolated from freshwater of a large wetland in Korea.</title>
        <authorList>
            <person name="Baik K.S."/>
            <person name="Hwang Y.M."/>
            <person name="Choi J.S."/>
            <person name="Kwon J."/>
            <person name="Seong C.N."/>
        </authorList>
    </citation>
    <scope>NUCLEOTIDE SEQUENCE [LARGE SCALE GENOMIC DNA]</scope>
    <source>
        <strain evidence="2 3">04SU4-P</strain>
    </source>
</reference>
<dbReference type="EMBL" id="JAXCLX010000005">
    <property type="protein sequence ID" value="MDY0874464.1"/>
    <property type="molecule type" value="Genomic_DNA"/>
</dbReference>
<organism evidence="2 3">
    <name type="scientific">Dongia rigui</name>
    <dbReference type="NCBI Taxonomy" id="940149"/>
    <lineage>
        <taxon>Bacteria</taxon>
        <taxon>Pseudomonadati</taxon>
        <taxon>Pseudomonadota</taxon>
        <taxon>Alphaproteobacteria</taxon>
        <taxon>Rhodospirillales</taxon>
        <taxon>Dongiaceae</taxon>
        <taxon>Dongia</taxon>
    </lineage>
</organism>
<name>A0ABU5E4R0_9PROT</name>
<gene>
    <name evidence="2" type="ORF">SMD31_21170</name>
</gene>
<dbReference type="RefSeq" id="WP_320502934.1">
    <property type="nucleotide sequence ID" value="NZ_JAXCLX010000005.1"/>
</dbReference>
<keyword evidence="1" id="KW-0732">Signal</keyword>
<proteinExistence type="predicted"/>
<evidence type="ECO:0000313" key="3">
    <source>
        <dbReference type="Proteomes" id="UP001271769"/>
    </source>
</evidence>
<accession>A0ABU5E4R0</accession>
<sequence length="209" mass="22204">MSIPSMRPFKTSRTLSALVVVAALGGLAAGAAGSAAAQETKVESSARIDAVAYQPIPPGAHLETQPESQSQMDDDAWRQLDADLTGRGYALGSDGAYVVTVATQLTSRLKSDQSVGTVNAERSDPKNAALFSTEGNTLLNPRDPLNTTDRTFRVNLTVYERASGHYIWRGTVERADAAIDPSTAMREMLPALLDHFGETASGVEVPLVE</sequence>
<evidence type="ECO:0000313" key="2">
    <source>
        <dbReference type="EMBL" id="MDY0874464.1"/>
    </source>
</evidence>
<dbReference type="Proteomes" id="UP001271769">
    <property type="component" value="Unassembled WGS sequence"/>
</dbReference>